<comment type="caution">
    <text evidence="3">The sequence shown here is derived from an EMBL/GenBank/DDBJ whole genome shotgun (WGS) entry which is preliminary data.</text>
</comment>
<reference evidence="3 4" key="1">
    <citation type="submission" date="2019-08" db="EMBL/GenBank/DDBJ databases">
        <title>Whole genome of Aphis craccivora.</title>
        <authorList>
            <person name="Voronova N.V."/>
            <person name="Shulinski R.S."/>
            <person name="Bandarenka Y.V."/>
            <person name="Zhorov D.G."/>
            <person name="Warner D."/>
        </authorList>
    </citation>
    <scope>NUCLEOTIDE SEQUENCE [LARGE SCALE GENOMIC DNA]</scope>
    <source>
        <strain evidence="3">180601</strain>
        <tissue evidence="3">Whole Body</tissue>
    </source>
</reference>
<sequence>MDKFLLRKTSVAVSQSSSKIDVDDVTNTDKDKHKRSVEDDEDVTTKIAKTSKNVLNLRNSENSHDTDITDSAIDSNKRAELLLKIWETDHTFKFPISGDRKLKFQLSWLKKWSWLTYSKLHDGAFCKLCVLFKRNEGGRGNQKLGKLVLEKFSNWKKAIEEFNKHEATKYHKNSILDADNLLSIYNKSKESIDVQLNNKLKIEIQENRKKLIPIIETIIFCGRQGLALRGHNDSGIISLQNSQIYNDGNFRELLRFKVEAGDKNLANHLETAPRNATYLSPEIQNE</sequence>
<name>A0A6G0VP27_APHCR</name>
<dbReference type="OrthoDB" id="6590038at2759"/>
<feature type="region of interest" description="Disordered" evidence="1">
    <location>
        <begin position="15"/>
        <end position="40"/>
    </location>
</feature>
<organism evidence="3 4">
    <name type="scientific">Aphis craccivora</name>
    <name type="common">Cowpea aphid</name>
    <dbReference type="NCBI Taxonomy" id="307492"/>
    <lineage>
        <taxon>Eukaryota</taxon>
        <taxon>Metazoa</taxon>
        <taxon>Ecdysozoa</taxon>
        <taxon>Arthropoda</taxon>
        <taxon>Hexapoda</taxon>
        <taxon>Insecta</taxon>
        <taxon>Pterygota</taxon>
        <taxon>Neoptera</taxon>
        <taxon>Paraneoptera</taxon>
        <taxon>Hemiptera</taxon>
        <taxon>Sternorrhyncha</taxon>
        <taxon>Aphidomorpha</taxon>
        <taxon>Aphidoidea</taxon>
        <taxon>Aphididae</taxon>
        <taxon>Aphidini</taxon>
        <taxon>Aphis</taxon>
        <taxon>Aphis</taxon>
    </lineage>
</organism>
<evidence type="ECO:0000313" key="3">
    <source>
        <dbReference type="EMBL" id="KAF0703844.1"/>
    </source>
</evidence>
<dbReference type="EMBL" id="VUJU01013738">
    <property type="protein sequence ID" value="KAF0703844.1"/>
    <property type="molecule type" value="Genomic_DNA"/>
</dbReference>
<evidence type="ECO:0000259" key="2">
    <source>
        <dbReference type="SMART" id="SM00597"/>
    </source>
</evidence>
<dbReference type="Proteomes" id="UP000478052">
    <property type="component" value="Unassembled WGS sequence"/>
</dbReference>
<feature type="domain" description="TTF-type" evidence="2">
    <location>
        <begin position="100"/>
        <end position="191"/>
    </location>
</feature>
<dbReference type="PANTHER" id="PTHR45749">
    <property type="match status" value="1"/>
</dbReference>
<dbReference type="AlphaFoldDB" id="A0A6G0VP27"/>
<accession>A0A6G0VP27</accession>
<evidence type="ECO:0000313" key="4">
    <source>
        <dbReference type="Proteomes" id="UP000478052"/>
    </source>
</evidence>
<dbReference type="InterPro" id="IPR006580">
    <property type="entry name" value="Znf_TTF"/>
</dbReference>
<proteinExistence type="predicted"/>
<dbReference type="SMART" id="SM00597">
    <property type="entry name" value="ZnF_TTF"/>
    <property type="match status" value="1"/>
</dbReference>
<feature type="non-terminal residue" evidence="3">
    <location>
        <position position="286"/>
    </location>
</feature>
<keyword evidence="4" id="KW-1185">Reference proteome</keyword>
<dbReference type="PANTHER" id="PTHR45749:SF37">
    <property type="entry name" value="OS05G0311600 PROTEIN"/>
    <property type="match status" value="1"/>
</dbReference>
<evidence type="ECO:0000256" key="1">
    <source>
        <dbReference type="SAM" id="MobiDB-lite"/>
    </source>
</evidence>
<gene>
    <name evidence="3" type="ORF">FWK35_00035072</name>
</gene>
<protein>
    <recommendedName>
        <fullName evidence="2">TTF-type domain-containing protein</fullName>
    </recommendedName>
</protein>